<proteinExistence type="predicted"/>
<keyword evidence="1" id="KW-1133">Transmembrane helix</keyword>
<evidence type="ECO:0000256" key="1">
    <source>
        <dbReference type="SAM" id="Phobius"/>
    </source>
</evidence>
<keyword evidence="1" id="KW-0812">Transmembrane</keyword>
<protein>
    <submittedName>
        <fullName evidence="2">DUF5366 family protein</fullName>
    </submittedName>
</protein>
<sequence>MKNTYLLGYFPLISILLFSLSFAVYGEIHTLDLLKQVGIYQGMLAFFSVTGIKLTLLFGLFLIVFMLFAALKLIADTAIEISLLFFSKESEGESLRSIRACAVIYLIGGAVSLISIQSILGILAIFLTTTFVAFIYFVYKISPALSGAGLIGIIVFHVFGWSAMLSTILYCGIKLYNSVIASMPL</sequence>
<name>A0A974NKH0_PERPY</name>
<dbReference type="AlphaFoldDB" id="A0A974NKH0"/>
<accession>A0A974NKH0</accession>
<evidence type="ECO:0000313" key="2">
    <source>
        <dbReference type="EMBL" id="QQS99339.1"/>
    </source>
</evidence>
<feature type="transmembrane region" description="Helical" evidence="1">
    <location>
        <begin position="6"/>
        <end position="25"/>
    </location>
</feature>
<dbReference type="InterPro" id="IPR035289">
    <property type="entry name" value="DUF5366"/>
</dbReference>
<feature type="transmembrane region" description="Helical" evidence="1">
    <location>
        <begin position="122"/>
        <end position="139"/>
    </location>
</feature>
<reference evidence="2 3" key="1">
    <citation type="submission" date="2021-01" db="EMBL/GenBank/DDBJ databases">
        <title>FDA dAtabase for Regulatory Grade micrObial Sequences (FDA-ARGOS): Supporting development and validation of Infectious Disease Dx tests.</title>
        <authorList>
            <person name="Nelson B."/>
            <person name="Plummer A."/>
            <person name="Tallon L."/>
            <person name="Sadzewicz L."/>
            <person name="Zhao X."/>
            <person name="Boylan J."/>
            <person name="Ott S."/>
            <person name="Bowen H."/>
            <person name="Vavikolanu K."/>
            <person name="Mehta A."/>
            <person name="Aluvathingal J."/>
            <person name="Nadendla S."/>
            <person name="Myers T."/>
            <person name="Yan Y."/>
            <person name="Sichtig H."/>
        </authorList>
    </citation>
    <scope>NUCLEOTIDE SEQUENCE [LARGE SCALE GENOMIC DNA]</scope>
    <source>
        <strain evidence="2 3">FDAARGOS_1161</strain>
    </source>
</reference>
<keyword evidence="3" id="KW-1185">Reference proteome</keyword>
<feature type="transmembrane region" description="Helical" evidence="1">
    <location>
        <begin position="151"/>
        <end position="176"/>
    </location>
</feature>
<keyword evidence="1" id="KW-0472">Membrane</keyword>
<dbReference type="Pfam" id="PF17328">
    <property type="entry name" value="DUF5366"/>
    <property type="match status" value="1"/>
</dbReference>
<evidence type="ECO:0000313" key="3">
    <source>
        <dbReference type="Proteomes" id="UP000595254"/>
    </source>
</evidence>
<dbReference type="RefSeq" id="WP_040374882.1">
    <property type="nucleotide sequence ID" value="NZ_CP068053.1"/>
</dbReference>
<gene>
    <name evidence="2" type="ORF">I6J18_17130</name>
</gene>
<dbReference type="Proteomes" id="UP000595254">
    <property type="component" value="Chromosome"/>
</dbReference>
<organism evidence="2 3">
    <name type="scientific">Peribacillus psychrosaccharolyticus</name>
    <name type="common">Bacillus psychrosaccharolyticus</name>
    <dbReference type="NCBI Taxonomy" id="1407"/>
    <lineage>
        <taxon>Bacteria</taxon>
        <taxon>Bacillati</taxon>
        <taxon>Bacillota</taxon>
        <taxon>Bacilli</taxon>
        <taxon>Bacillales</taxon>
        <taxon>Bacillaceae</taxon>
        <taxon>Peribacillus</taxon>
    </lineage>
</organism>
<dbReference type="KEGG" id="ppsr:I6J18_17130"/>
<dbReference type="EMBL" id="CP068053">
    <property type="protein sequence ID" value="QQS99339.1"/>
    <property type="molecule type" value="Genomic_DNA"/>
</dbReference>